<evidence type="ECO:0000256" key="1">
    <source>
        <dbReference type="SAM" id="MobiDB-lite"/>
    </source>
</evidence>
<feature type="compositionally biased region" description="Basic and acidic residues" evidence="1">
    <location>
        <begin position="155"/>
        <end position="166"/>
    </location>
</feature>
<feature type="region of interest" description="Disordered" evidence="1">
    <location>
        <begin position="368"/>
        <end position="393"/>
    </location>
</feature>
<accession>A0A4U0U418</accession>
<proteinExistence type="predicted"/>
<dbReference type="EMBL" id="NAJL01000013">
    <property type="protein sequence ID" value="TKA29823.1"/>
    <property type="molecule type" value="Genomic_DNA"/>
</dbReference>
<dbReference type="Pfam" id="PF10253">
    <property type="entry name" value="PRCC"/>
    <property type="match status" value="1"/>
</dbReference>
<name>A0A4U0U418_9PEZI</name>
<feature type="compositionally biased region" description="Polar residues" evidence="1">
    <location>
        <begin position="278"/>
        <end position="298"/>
    </location>
</feature>
<reference evidence="2 3" key="1">
    <citation type="submission" date="2017-03" db="EMBL/GenBank/DDBJ databases">
        <title>Genomes of endolithic fungi from Antarctica.</title>
        <authorList>
            <person name="Coleine C."/>
            <person name="Masonjones S."/>
            <person name="Stajich J.E."/>
        </authorList>
    </citation>
    <scope>NUCLEOTIDE SEQUENCE [LARGE SCALE GENOMIC DNA]</scope>
    <source>
        <strain evidence="2 3">CCFEE 6315</strain>
    </source>
</reference>
<feature type="compositionally biased region" description="Pro residues" evidence="1">
    <location>
        <begin position="261"/>
        <end position="272"/>
    </location>
</feature>
<gene>
    <name evidence="2" type="ORF">B0A50_03187</name>
</gene>
<evidence type="ECO:0000313" key="3">
    <source>
        <dbReference type="Proteomes" id="UP000308549"/>
    </source>
</evidence>
<evidence type="ECO:0000313" key="2">
    <source>
        <dbReference type="EMBL" id="TKA29823.1"/>
    </source>
</evidence>
<protein>
    <submittedName>
        <fullName evidence="2">Uncharacterized protein</fullName>
    </submittedName>
</protein>
<feature type="compositionally biased region" description="Acidic residues" evidence="1">
    <location>
        <begin position="241"/>
        <end position="250"/>
    </location>
</feature>
<feature type="region of interest" description="Disordered" evidence="1">
    <location>
        <begin position="1"/>
        <end position="319"/>
    </location>
</feature>
<organism evidence="2 3">
    <name type="scientific">Salinomyces thailandicus</name>
    <dbReference type="NCBI Taxonomy" id="706561"/>
    <lineage>
        <taxon>Eukaryota</taxon>
        <taxon>Fungi</taxon>
        <taxon>Dikarya</taxon>
        <taxon>Ascomycota</taxon>
        <taxon>Pezizomycotina</taxon>
        <taxon>Dothideomycetes</taxon>
        <taxon>Dothideomycetidae</taxon>
        <taxon>Mycosphaerellales</taxon>
        <taxon>Teratosphaeriaceae</taxon>
        <taxon>Salinomyces</taxon>
    </lineage>
</organism>
<feature type="compositionally biased region" description="Gly residues" evidence="1">
    <location>
        <begin position="145"/>
        <end position="154"/>
    </location>
</feature>
<dbReference type="AlphaFoldDB" id="A0A4U0U418"/>
<keyword evidence="3" id="KW-1185">Reference proteome</keyword>
<dbReference type="Proteomes" id="UP000308549">
    <property type="component" value="Unassembled WGS sequence"/>
</dbReference>
<dbReference type="InterPro" id="IPR018800">
    <property type="entry name" value="PRCC"/>
</dbReference>
<feature type="compositionally biased region" description="Gly residues" evidence="1">
    <location>
        <begin position="122"/>
        <end position="135"/>
    </location>
</feature>
<comment type="caution">
    <text evidence="2">The sequence shown here is derived from an EMBL/GenBank/DDBJ whole genome shotgun (WGS) entry which is preliminary data.</text>
</comment>
<feature type="compositionally biased region" description="Low complexity" evidence="1">
    <location>
        <begin position="15"/>
        <end position="40"/>
    </location>
</feature>
<dbReference type="OrthoDB" id="2555634at2759"/>
<sequence length="393" mass="41018">MATLVAYSDSETSDTDTAPKPPAAATTSKPTPTSTKAGKPTTRKIQVSLPALQPEPRQQAGADEPPAKRARTSGASGFNALLPAPKRAAPPPSGLKKGVSLKTSSEAGFNRAARAEPEEGGTSTGAGLYGAGTGEGDYDEFGNRRAGGGIGGGGEEGKKEGEEVKLVGKATRFRPLSVANNKNKKKKTTTTKNVTQKPGEPADAVTGGSEVDSALSKQAEAVAPPMPPKAKQSLFSVAVADEPDEVDPDDTAISPHHPAQKAPPPQPPQPPQPKDEQPLNSQPRNTLETLATDLSLTPSERRQLFGRHHNKNNNNTPQLTHFNLSAEYAANEDLRQSSSGDAAPQQAIKAVAPGKHSLQQLVGNARRNAEGIEEVWAEGRRKQGGGRYGWGGG</sequence>